<evidence type="ECO:0000256" key="5">
    <source>
        <dbReference type="ARBA" id="ARBA00022759"/>
    </source>
</evidence>
<evidence type="ECO:0000256" key="12">
    <source>
        <dbReference type="ARBA" id="ARBA00023172"/>
    </source>
</evidence>
<keyword evidence="19" id="KW-1185">Reference proteome</keyword>
<keyword evidence="9" id="KW-0229">DNA integration</keyword>
<keyword evidence="13" id="KW-0511">Multifunctional enzyme</keyword>
<evidence type="ECO:0000313" key="19">
    <source>
        <dbReference type="Proteomes" id="UP000198372"/>
    </source>
</evidence>
<reference evidence="19" key="1">
    <citation type="submission" date="2016-09" db="EMBL/GenBank/DDBJ databases">
        <authorList>
            <person name="Jeantristanb JTB J.-T."/>
            <person name="Ricardo R."/>
        </authorList>
    </citation>
    <scope>NUCLEOTIDE SEQUENCE [LARGE SCALE GENOMIC DNA]</scope>
</reference>
<dbReference type="GO" id="GO:0003723">
    <property type="term" value="F:RNA binding"/>
    <property type="evidence" value="ECO:0007669"/>
    <property type="project" value="UniProtKB-KW"/>
</dbReference>
<evidence type="ECO:0000256" key="6">
    <source>
        <dbReference type="ARBA" id="ARBA00022801"/>
    </source>
</evidence>
<name>A0A238F5F5_9BASI</name>
<keyword evidence="11" id="KW-0808">Transferase</keyword>
<sequence>MCILCRDDVRIAFTSAGLDIEKDSTMLAQGTRINNGLYFLDADHTKCSLEGFEAGYSEEEVEHFVCNACLGAKGHCLPFPVSDSHSLERLALVHSNVLLFPAKSMTGKHYLVTFLDDYSCKLWTYAIGHKSEVFNIFKEWLAKVELETSAQLKVLRSDNGGEYWSKVFTQFCKARGIHWQYSIPHTPQQNGRTECVNCSIVEGVLALLADAHLPETFWEEAAAYFVYCKNWCHHSALVNKTPKLAWSHSHTNTSTLHPFGCTAWLTVAPDLCKKLDPKATRVIFTGYNLACKAFRFYDPVTCRIILGRNAKFLDSDLSVLHADQSGMDEDTPTLASLSLVEAQPPTITKTWTPWVRSVQMDVLSTLDNSALSTADTCKSTCTPLPIHTDADLLSSSSGLDIPSLLASNVVSTVSVLPPNLPATDSTLLPFPSETLGSPPNSSDNKSDDPLDLISPHAQTGHIWNQHIDSSLRNLGYMATGSDHCIYSRLDDRCQHHYIALYVDDLLMISPDLDKIERIISGLERLYRVKHLGPAKYILGIQI</sequence>
<comment type="catalytic activity">
    <reaction evidence="14">
        <text>DNA(n) + a 2'-deoxyribonucleoside 5'-triphosphate = DNA(n+1) + diphosphate</text>
        <dbReference type="Rhea" id="RHEA:22508"/>
        <dbReference type="Rhea" id="RHEA-COMP:17339"/>
        <dbReference type="Rhea" id="RHEA-COMP:17340"/>
        <dbReference type="ChEBI" id="CHEBI:33019"/>
        <dbReference type="ChEBI" id="CHEBI:61560"/>
        <dbReference type="ChEBI" id="CHEBI:173112"/>
        <dbReference type="EC" id="2.7.7.49"/>
    </reaction>
</comment>
<keyword evidence="4" id="KW-0479">Metal-binding</keyword>
<keyword evidence="7" id="KW-0460">Magnesium</keyword>
<dbReference type="GO" id="GO:0003964">
    <property type="term" value="F:RNA-directed DNA polymerase activity"/>
    <property type="evidence" value="ECO:0007669"/>
    <property type="project" value="UniProtKB-KW"/>
</dbReference>
<dbReference type="AlphaFoldDB" id="A0A238F5F5"/>
<evidence type="ECO:0000256" key="4">
    <source>
        <dbReference type="ARBA" id="ARBA00022723"/>
    </source>
</evidence>
<keyword evidence="10" id="KW-0695">RNA-directed DNA polymerase</keyword>
<keyword evidence="11" id="KW-0239">DNA-directed DNA polymerase</keyword>
<dbReference type="PANTHER" id="PTHR42648">
    <property type="entry name" value="TRANSPOSASE, PUTATIVE-RELATED"/>
    <property type="match status" value="1"/>
</dbReference>
<keyword evidence="12" id="KW-0233">DNA recombination</keyword>
<evidence type="ECO:0000256" key="15">
    <source>
        <dbReference type="ARBA" id="ARBA00049244"/>
    </source>
</evidence>
<keyword evidence="1" id="KW-0815">Transposition</keyword>
<proteinExistence type="predicted"/>
<evidence type="ECO:0000256" key="16">
    <source>
        <dbReference type="SAM" id="MobiDB-lite"/>
    </source>
</evidence>
<keyword evidence="3" id="KW-0540">Nuclease</keyword>
<evidence type="ECO:0000256" key="1">
    <source>
        <dbReference type="ARBA" id="ARBA00022578"/>
    </source>
</evidence>
<evidence type="ECO:0000259" key="17">
    <source>
        <dbReference type="PROSITE" id="PS50994"/>
    </source>
</evidence>
<dbReference type="Pfam" id="PF07727">
    <property type="entry name" value="RVT_2"/>
    <property type="match status" value="1"/>
</dbReference>
<dbReference type="GO" id="GO:0005634">
    <property type="term" value="C:nucleus"/>
    <property type="evidence" value="ECO:0007669"/>
    <property type="project" value="UniProtKB-ARBA"/>
</dbReference>
<evidence type="ECO:0000256" key="7">
    <source>
        <dbReference type="ARBA" id="ARBA00022842"/>
    </source>
</evidence>
<evidence type="ECO:0000256" key="8">
    <source>
        <dbReference type="ARBA" id="ARBA00022884"/>
    </source>
</evidence>
<evidence type="ECO:0000256" key="11">
    <source>
        <dbReference type="ARBA" id="ARBA00022932"/>
    </source>
</evidence>
<gene>
    <name evidence="18" type="ORF">BQ2448_5729</name>
</gene>
<dbReference type="PANTHER" id="PTHR42648:SF11">
    <property type="entry name" value="TRANSPOSON TY4-P GAG-POL POLYPROTEIN"/>
    <property type="match status" value="1"/>
</dbReference>
<feature type="region of interest" description="Disordered" evidence="16">
    <location>
        <begin position="427"/>
        <end position="451"/>
    </location>
</feature>
<dbReference type="InterPro" id="IPR013103">
    <property type="entry name" value="RVT_2"/>
</dbReference>
<evidence type="ECO:0000256" key="9">
    <source>
        <dbReference type="ARBA" id="ARBA00022908"/>
    </source>
</evidence>
<keyword evidence="6" id="KW-0378">Hydrolase</keyword>
<evidence type="ECO:0000256" key="3">
    <source>
        <dbReference type="ARBA" id="ARBA00022722"/>
    </source>
</evidence>
<dbReference type="InterPro" id="IPR001584">
    <property type="entry name" value="Integrase_cat-core"/>
</dbReference>
<protein>
    <submittedName>
        <fullName evidence="18">BQ2448_5729 protein</fullName>
    </submittedName>
</protein>
<dbReference type="Pfam" id="PF00665">
    <property type="entry name" value="rve"/>
    <property type="match status" value="1"/>
</dbReference>
<dbReference type="EMBL" id="FMSP01000001">
    <property type="protein sequence ID" value="SCV67083.1"/>
    <property type="molecule type" value="Genomic_DNA"/>
</dbReference>
<dbReference type="GO" id="GO:0006310">
    <property type="term" value="P:DNA recombination"/>
    <property type="evidence" value="ECO:0007669"/>
    <property type="project" value="UniProtKB-KW"/>
</dbReference>
<evidence type="ECO:0000256" key="10">
    <source>
        <dbReference type="ARBA" id="ARBA00022918"/>
    </source>
</evidence>
<dbReference type="InterPro" id="IPR012337">
    <property type="entry name" value="RNaseH-like_sf"/>
</dbReference>
<feature type="domain" description="Integrase catalytic" evidence="17">
    <location>
        <begin position="76"/>
        <end position="250"/>
    </location>
</feature>
<dbReference type="OrthoDB" id="3243429at2759"/>
<keyword evidence="5" id="KW-0255">Endonuclease</keyword>
<dbReference type="GO" id="GO:0046872">
    <property type="term" value="F:metal ion binding"/>
    <property type="evidence" value="ECO:0007669"/>
    <property type="project" value="UniProtKB-KW"/>
</dbReference>
<evidence type="ECO:0000256" key="2">
    <source>
        <dbReference type="ARBA" id="ARBA00022695"/>
    </source>
</evidence>
<dbReference type="GO" id="GO:0016787">
    <property type="term" value="F:hydrolase activity"/>
    <property type="evidence" value="ECO:0007669"/>
    <property type="project" value="UniProtKB-KW"/>
</dbReference>
<dbReference type="InterPro" id="IPR039537">
    <property type="entry name" value="Retrotran_Ty1/copia-like"/>
</dbReference>
<dbReference type="GO" id="GO:0004519">
    <property type="term" value="F:endonuclease activity"/>
    <property type="evidence" value="ECO:0007669"/>
    <property type="project" value="UniProtKB-KW"/>
</dbReference>
<dbReference type="Proteomes" id="UP000198372">
    <property type="component" value="Unassembled WGS sequence"/>
</dbReference>
<keyword evidence="8" id="KW-0694">RNA-binding</keyword>
<dbReference type="PROSITE" id="PS50994">
    <property type="entry name" value="INTEGRASE"/>
    <property type="match status" value="1"/>
</dbReference>
<comment type="catalytic activity">
    <reaction evidence="15">
        <text>DNA(n) + a 2'-deoxyribonucleoside 5'-triphosphate = DNA(n+1) + diphosphate</text>
        <dbReference type="Rhea" id="RHEA:22508"/>
        <dbReference type="Rhea" id="RHEA-COMP:17339"/>
        <dbReference type="Rhea" id="RHEA-COMP:17340"/>
        <dbReference type="ChEBI" id="CHEBI:33019"/>
        <dbReference type="ChEBI" id="CHEBI:61560"/>
        <dbReference type="ChEBI" id="CHEBI:173112"/>
        <dbReference type="EC" id="2.7.7.7"/>
    </reaction>
</comment>
<dbReference type="Gene3D" id="3.30.420.10">
    <property type="entry name" value="Ribonuclease H-like superfamily/Ribonuclease H"/>
    <property type="match status" value="1"/>
</dbReference>
<evidence type="ECO:0000313" key="18">
    <source>
        <dbReference type="EMBL" id="SCV67083.1"/>
    </source>
</evidence>
<dbReference type="STRING" id="269621.A0A238F5F5"/>
<dbReference type="SUPFAM" id="SSF53098">
    <property type="entry name" value="Ribonuclease H-like"/>
    <property type="match status" value="1"/>
</dbReference>
<dbReference type="Pfam" id="PF25597">
    <property type="entry name" value="SH3_retrovirus"/>
    <property type="match status" value="1"/>
</dbReference>
<dbReference type="InterPro" id="IPR057670">
    <property type="entry name" value="SH3_retrovirus"/>
</dbReference>
<dbReference type="InterPro" id="IPR036397">
    <property type="entry name" value="RNaseH_sf"/>
</dbReference>
<dbReference type="GO" id="GO:0032196">
    <property type="term" value="P:transposition"/>
    <property type="evidence" value="ECO:0007669"/>
    <property type="project" value="UniProtKB-KW"/>
</dbReference>
<evidence type="ECO:0000256" key="13">
    <source>
        <dbReference type="ARBA" id="ARBA00023268"/>
    </source>
</evidence>
<evidence type="ECO:0000256" key="14">
    <source>
        <dbReference type="ARBA" id="ARBA00048173"/>
    </source>
</evidence>
<dbReference type="GO" id="GO:0015074">
    <property type="term" value="P:DNA integration"/>
    <property type="evidence" value="ECO:0007669"/>
    <property type="project" value="UniProtKB-KW"/>
</dbReference>
<keyword evidence="2" id="KW-0548">Nucleotidyltransferase</keyword>
<organism evidence="18 19">
    <name type="scientific">Microbotryum intermedium</name>
    <dbReference type="NCBI Taxonomy" id="269621"/>
    <lineage>
        <taxon>Eukaryota</taxon>
        <taxon>Fungi</taxon>
        <taxon>Dikarya</taxon>
        <taxon>Basidiomycota</taxon>
        <taxon>Pucciniomycotina</taxon>
        <taxon>Microbotryomycetes</taxon>
        <taxon>Microbotryales</taxon>
        <taxon>Microbotryaceae</taxon>
        <taxon>Microbotryum</taxon>
    </lineage>
</organism>
<dbReference type="GO" id="GO:0003887">
    <property type="term" value="F:DNA-directed DNA polymerase activity"/>
    <property type="evidence" value="ECO:0007669"/>
    <property type="project" value="UniProtKB-KW"/>
</dbReference>
<accession>A0A238F5F5</accession>